<evidence type="ECO:0000259" key="2">
    <source>
        <dbReference type="Pfam" id="PF00857"/>
    </source>
</evidence>
<protein>
    <submittedName>
        <fullName evidence="3">Nicotinamidase-related amidase</fullName>
    </submittedName>
</protein>
<dbReference type="PANTHER" id="PTHR43540:SF7">
    <property type="entry name" value="ISOCHORISMATASE FAMILY PROTEIN YECD"/>
    <property type="match status" value="1"/>
</dbReference>
<evidence type="ECO:0000313" key="4">
    <source>
        <dbReference type="Proteomes" id="UP000184111"/>
    </source>
</evidence>
<evidence type="ECO:0000256" key="1">
    <source>
        <dbReference type="ARBA" id="ARBA00022801"/>
    </source>
</evidence>
<dbReference type="CDD" id="cd00431">
    <property type="entry name" value="cysteine_hydrolases"/>
    <property type="match status" value="1"/>
</dbReference>
<dbReference type="PANTHER" id="PTHR43540">
    <property type="entry name" value="PEROXYUREIDOACRYLATE/UREIDOACRYLATE AMIDOHYDROLASE-RELATED"/>
    <property type="match status" value="1"/>
</dbReference>
<dbReference type="SUPFAM" id="SSF52499">
    <property type="entry name" value="Isochorismatase-like hydrolases"/>
    <property type="match status" value="1"/>
</dbReference>
<dbReference type="STRING" id="310782.SAMN05216499_112106"/>
<dbReference type="GO" id="GO:0016787">
    <property type="term" value="F:hydrolase activity"/>
    <property type="evidence" value="ECO:0007669"/>
    <property type="project" value="UniProtKB-KW"/>
</dbReference>
<feature type="domain" description="Isochorismatase-like" evidence="2">
    <location>
        <begin position="10"/>
        <end position="178"/>
    </location>
</feature>
<dbReference type="InterPro" id="IPR036380">
    <property type="entry name" value="Isochorismatase-like_sf"/>
</dbReference>
<dbReference type="Pfam" id="PF00857">
    <property type="entry name" value="Isochorismatase"/>
    <property type="match status" value="1"/>
</dbReference>
<keyword evidence="1" id="KW-0378">Hydrolase</keyword>
<dbReference type="AlphaFoldDB" id="A0A1M7K0M3"/>
<dbReference type="RefSeq" id="WP_073500118.1">
    <property type="nucleotide sequence ID" value="NZ_FRBI01000012.1"/>
</dbReference>
<dbReference type="Proteomes" id="UP000184111">
    <property type="component" value="Unassembled WGS sequence"/>
</dbReference>
<proteinExistence type="predicted"/>
<dbReference type="OrthoDB" id="3174612at2"/>
<accession>A0A1M7K0M3</accession>
<dbReference type="InterPro" id="IPR050272">
    <property type="entry name" value="Isochorismatase-like_hydrls"/>
</dbReference>
<organism evidence="3 4">
    <name type="scientific">Actinacidiphila paucisporea</name>
    <dbReference type="NCBI Taxonomy" id="310782"/>
    <lineage>
        <taxon>Bacteria</taxon>
        <taxon>Bacillati</taxon>
        <taxon>Actinomycetota</taxon>
        <taxon>Actinomycetes</taxon>
        <taxon>Kitasatosporales</taxon>
        <taxon>Streptomycetaceae</taxon>
        <taxon>Actinacidiphila</taxon>
    </lineage>
</organism>
<sequence length="185" mass="19152">MSATTLDPRTALVVIDLQAGIVALPTAHPADEVVARSARLAAAFRKAGLPVVLVNVTGMAPGRTDGGPGGSVAFPEGWADLVGELDRQPSDITVSKQQWGAFYGTGLDLELRRRGVTQIVLCGISTSIGVESTARDAYEHGYNVTVATDAVTDTDAAAHERSVATIFPRLGETGSTADILALLPA</sequence>
<reference evidence="3 4" key="1">
    <citation type="submission" date="2016-11" db="EMBL/GenBank/DDBJ databases">
        <authorList>
            <person name="Jaros S."/>
            <person name="Januszkiewicz K."/>
            <person name="Wedrychowicz H."/>
        </authorList>
    </citation>
    <scope>NUCLEOTIDE SEQUENCE [LARGE SCALE GENOMIC DNA]</scope>
    <source>
        <strain evidence="3 4">CGMCC 4.2025</strain>
    </source>
</reference>
<dbReference type="EMBL" id="FRBI01000012">
    <property type="protein sequence ID" value="SHM58788.1"/>
    <property type="molecule type" value="Genomic_DNA"/>
</dbReference>
<dbReference type="InterPro" id="IPR000868">
    <property type="entry name" value="Isochorismatase-like_dom"/>
</dbReference>
<keyword evidence="4" id="KW-1185">Reference proteome</keyword>
<gene>
    <name evidence="3" type="ORF">SAMN05216499_112106</name>
</gene>
<name>A0A1M7K0M3_9ACTN</name>
<evidence type="ECO:0000313" key="3">
    <source>
        <dbReference type="EMBL" id="SHM58788.1"/>
    </source>
</evidence>
<dbReference type="Gene3D" id="3.40.50.850">
    <property type="entry name" value="Isochorismatase-like"/>
    <property type="match status" value="1"/>
</dbReference>